<evidence type="ECO:0000313" key="4">
    <source>
        <dbReference type="WBParaSite" id="TTAC_0000595201-mRNA-1"/>
    </source>
</evidence>
<dbReference type="EMBL" id="UYWX01009823">
    <property type="protein sequence ID" value="VDM28005.1"/>
    <property type="molecule type" value="Genomic_DNA"/>
</dbReference>
<reference evidence="4" key="1">
    <citation type="submission" date="2017-02" db="UniProtKB">
        <authorList>
            <consortium name="WormBaseParasite"/>
        </authorList>
    </citation>
    <scope>IDENTIFICATION</scope>
</reference>
<feature type="compositionally biased region" description="Polar residues" evidence="1">
    <location>
        <begin position="125"/>
        <end position="150"/>
    </location>
</feature>
<protein>
    <submittedName>
        <fullName evidence="4">Shootin-1</fullName>
    </submittedName>
</protein>
<gene>
    <name evidence="2" type="ORF">TTAC_LOCUS5936</name>
</gene>
<evidence type="ECO:0000256" key="1">
    <source>
        <dbReference type="SAM" id="MobiDB-lite"/>
    </source>
</evidence>
<feature type="compositionally biased region" description="Basic and acidic residues" evidence="1">
    <location>
        <begin position="109"/>
        <end position="122"/>
    </location>
</feature>
<name>A0A0R3WYW2_HYDTA</name>
<evidence type="ECO:0000313" key="2">
    <source>
        <dbReference type="EMBL" id="VDM28005.1"/>
    </source>
</evidence>
<keyword evidence="3" id="KW-1185">Reference proteome</keyword>
<evidence type="ECO:0000313" key="3">
    <source>
        <dbReference type="Proteomes" id="UP000274429"/>
    </source>
</evidence>
<accession>A0A0R3WYW2</accession>
<organism evidence="4">
    <name type="scientific">Hydatigena taeniaeformis</name>
    <name type="common">Feline tapeworm</name>
    <name type="synonym">Taenia taeniaeformis</name>
    <dbReference type="NCBI Taxonomy" id="6205"/>
    <lineage>
        <taxon>Eukaryota</taxon>
        <taxon>Metazoa</taxon>
        <taxon>Spiralia</taxon>
        <taxon>Lophotrochozoa</taxon>
        <taxon>Platyhelminthes</taxon>
        <taxon>Cestoda</taxon>
        <taxon>Eucestoda</taxon>
        <taxon>Cyclophyllidea</taxon>
        <taxon>Taeniidae</taxon>
        <taxon>Hydatigera</taxon>
    </lineage>
</organism>
<dbReference type="AlphaFoldDB" id="A0A0R3WYW2"/>
<dbReference type="STRING" id="6205.A0A0R3WYW2"/>
<proteinExistence type="predicted"/>
<dbReference type="OrthoDB" id="6277476at2759"/>
<sequence length="301" mass="34343">MQRHLVLPPTDLSAQLKESIEQTARHKSVPLYILTSQLDSDDDQLVVDPQDALEDEEDTSESSSSEEAPLPMSDHHVKAIAVLKTRLSQLETEMQELEMQGRAKERALRQLEEDTEQSEEHCMTQIPSTSEPDLSGTTNRSSKRSLNSRWRWTRSKRSVHRQNSSVVASHPPVLEQEMAESSKRERLFAELLAVISQRSKLVTQEAVIMAELKKIELEAYEETLHQAYDSLRQRDGGAFGDQSKVGALQRHRVSRFKKERIFPTSCEPVQEDRKKVLLNEMRKVSKAKNALTAVQGETMER</sequence>
<dbReference type="WBParaSite" id="TTAC_0000595201-mRNA-1">
    <property type="protein sequence ID" value="TTAC_0000595201-mRNA-1"/>
    <property type="gene ID" value="TTAC_0000595201"/>
</dbReference>
<feature type="region of interest" description="Disordered" evidence="1">
    <location>
        <begin position="109"/>
        <end position="170"/>
    </location>
</feature>
<feature type="compositionally biased region" description="Basic residues" evidence="1">
    <location>
        <begin position="151"/>
        <end position="160"/>
    </location>
</feature>
<feature type="region of interest" description="Disordered" evidence="1">
    <location>
        <begin position="38"/>
        <end position="74"/>
    </location>
</feature>
<dbReference type="Proteomes" id="UP000274429">
    <property type="component" value="Unassembled WGS sequence"/>
</dbReference>
<reference evidence="2 3" key="2">
    <citation type="submission" date="2018-11" db="EMBL/GenBank/DDBJ databases">
        <authorList>
            <consortium name="Pathogen Informatics"/>
        </authorList>
    </citation>
    <scope>NUCLEOTIDE SEQUENCE [LARGE SCALE GENOMIC DNA]</scope>
</reference>
<feature type="compositionally biased region" description="Acidic residues" evidence="1">
    <location>
        <begin position="39"/>
        <end position="60"/>
    </location>
</feature>